<organism evidence="4 5">
    <name type="scientific">Flavivirga aquimarina</name>
    <dbReference type="NCBI Taxonomy" id="2027862"/>
    <lineage>
        <taxon>Bacteria</taxon>
        <taxon>Pseudomonadati</taxon>
        <taxon>Bacteroidota</taxon>
        <taxon>Flavobacteriia</taxon>
        <taxon>Flavobacteriales</taxon>
        <taxon>Flavobacteriaceae</taxon>
        <taxon>Flavivirga</taxon>
    </lineage>
</organism>
<dbReference type="Gene3D" id="2.60.120.1440">
    <property type="match status" value="1"/>
</dbReference>
<evidence type="ECO:0000259" key="2">
    <source>
        <dbReference type="Pfam" id="PF04773"/>
    </source>
</evidence>
<evidence type="ECO:0000256" key="1">
    <source>
        <dbReference type="SAM" id="Phobius"/>
    </source>
</evidence>
<dbReference type="Pfam" id="PF16344">
    <property type="entry name" value="FecR_C"/>
    <property type="match status" value="1"/>
</dbReference>
<dbReference type="RefSeq" id="WP_303276176.1">
    <property type="nucleotide sequence ID" value="NZ_JAUOEK010000033.1"/>
</dbReference>
<keyword evidence="1" id="KW-0472">Membrane</keyword>
<dbReference type="InterPro" id="IPR032508">
    <property type="entry name" value="FecR_C"/>
</dbReference>
<keyword evidence="1" id="KW-1133">Transmembrane helix</keyword>
<dbReference type="InterPro" id="IPR006860">
    <property type="entry name" value="FecR"/>
</dbReference>
<proteinExistence type="predicted"/>
<dbReference type="Gene3D" id="3.55.50.30">
    <property type="match status" value="1"/>
</dbReference>
<dbReference type="PANTHER" id="PTHR30273">
    <property type="entry name" value="PERIPLASMIC SIGNAL SENSOR AND SIGMA FACTOR ACTIVATOR FECR-RELATED"/>
    <property type="match status" value="1"/>
</dbReference>
<dbReference type="InterPro" id="IPR012373">
    <property type="entry name" value="Ferrdict_sens_TM"/>
</dbReference>
<evidence type="ECO:0000313" key="5">
    <source>
        <dbReference type="Proteomes" id="UP001176883"/>
    </source>
</evidence>
<dbReference type="Pfam" id="PF04773">
    <property type="entry name" value="FecR"/>
    <property type="match status" value="1"/>
</dbReference>
<accession>A0ABT8W5W6</accession>
<feature type="domain" description="Protein FecR C-terminal" evidence="3">
    <location>
        <begin position="325"/>
        <end position="394"/>
    </location>
</feature>
<keyword evidence="5" id="KW-1185">Reference proteome</keyword>
<keyword evidence="1" id="KW-0812">Transmembrane</keyword>
<evidence type="ECO:0000313" key="4">
    <source>
        <dbReference type="EMBL" id="MDO5968495.1"/>
    </source>
</evidence>
<gene>
    <name evidence="4" type="ORF">Q4Q35_01625</name>
</gene>
<reference evidence="4" key="1">
    <citation type="submission" date="2023-07" db="EMBL/GenBank/DDBJ databases">
        <title>Two novel species in the genus Flavivirga.</title>
        <authorList>
            <person name="Kwon K."/>
        </authorList>
    </citation>
    <scope>NUCLEOTIDE SEQUENCE</scope>
    <source>
        <strain evidence="4">KCTC 52353</strain>
    </source>
</reference>
<comment type="caution">
    <text evidence="4">The sequence shown here is derived from an EMBL/GenBank/DDBJ whole genome shotgun (WGS) entry which is preliminary data.</text>
</comment>
<feature type="domain" description="FecR protein" evidence="2">
    <location>
        <begin position="184"/>
        <end position="281"/>
    </location>
</feature>
<dbReference type="EMBL" id="JAUOEK010000033">
    <property type="protein sequence ID" value="MDO5968495.1"/>
    <property type="molecule type" value="Genomic_DNA"/>
</dbReference>
<sequence>MNVFKMSPSIENIIVKYLTNSATANDIDKLVVWIEKPTNKKVFKEYVKTHYAIYYSMKEPNTQELLDKLFFTIRRKESFVYKLKSQSVYRYVAAVLVIGLMISAYFFRNSIHISNKNNETIIVNKSKSIKPGTDKAILTFDDGSQVALEKGTSYNAQNVNSNGEEIVYEKSKSESEEIKYNYLTVPRGGQFSIKLSDGTKVWLNSESELKYPVSFSSGKTREVELVYGEAFFDVSASTNHNGVKFIVKNKSQEVEVLGTEFNIKAYLGESNIYTTLVEGSVVVSSGNELKKLKPEQQLNLDLVNNSKIIKTVDVYNEIAWKDGVFSFENKSLKEMMIVLSRWYDVEVIFENEAIENEEFIGILRKNQEIQEILKSIENFGIIKNYKIYDKKIIIK</sequence>
<evidence type="ECO:0000259" key="3">
    <source>
        <dbReference type="Pfam" id="PF16344"/>
    </source>
</evidence>
<feature type="transmembrane region" description="Helical" evidence="1">
    <location>
        <begin position="88"/>
        <end position="107"/>
    </location>
</feature>
<dbReference type="PANTHER" id="PTHR30273:SF2">
    <property type="entry name" value="PROTEIN FECR"/>
    <property type="match status" value="1"/>
</dbReference>
<protein>
    <submittedName>
        <fullName evidence="4">FecR family protein</fullName>
    </submittedName>
</protein>
<dbReference type="Proteomes" id="UP001176883">
    <property type="component" value="Unassembled WGS sequence"/>
</dbReference>
<name>A0ABT8W5W6_9FLAO</name>